<dbReference type="Pfam" id="PF14109">
    <property type="entry name" value="GldH_lipo"/>
    <property type="match status" value="1"/>
</dbReference>
<dbReference type="OrthoDB" id="982482at2"/>
<evidence type="ECO:0000313" key="2">
    <source>
        <dbReference type="Proteomes" id="UP000249696"/>
    </source>
</evidence>
<keyword evidence="1" id="KW-0449">Lipoprotein</keyword>
<accession>A0A327RF90</accession>
<gene>
    <name evidence="1" type="ORF">LV92_01333</name>
</gene>
<dbReference type="AlphaFoldDB" id="A0A327RF90"/>
<comment type="caution">
    <text evidence="1">The sequence shown here is derived from an EMBL/GenBank/DDBJ whole genome shotgun (WGS) entry which is preliminary data.</text>
</comment>
<sequence length="161" mass="18423">MLKSLGVFFLVIFMVSCDKQTVKSEYSPTQNGRWNKDSVAKFSFQELDTLQKYNMFINLRNDDTYPYSNLFLIAELKFPSGDVVRDTLEYEMAKPDGKWLGAGYGSLKENKLWYKENVVFPSSGVYTLEISHAMRKNGQVDGIVELEGITDVGYLIEKSNQ</sequence>
<keyword evidence="2" id="KW-1185">Reference proteome</keyword>
<reference evidence="1 2" key="1">
    <citation type="submission" date="2018-06" db="EMBL/GenBank/DDBJ databases">
        <title>Genomic Encyclopedia of Archaeal and Bacterial Type Strains, Phase II (KMG-II): from individual species to whole genera.</title>
        <authorList>
            <person name="Goeker M."/>
        </authorList>
    </citation>
    <scope>NUCLEOTIDE SEQUENCE [LARGE SCALE GENOMIC DNA]</scope>
    <source>
        <strain evidence="1 2">DSM 23522</strain>
    </source>
</reference>
<dbReference type="RefSeq" id="WP_111622838.1">
    <property type="nucleotide sequence ID" value="NZ_QLLN01000002.1"/>
</dbReference>
<dbReference type="NCBIfam" id="TIGR03511">
    <property type="entry name" value="GldH_lipo"/>
    <property type="match status" value="1"/>
</dbReference>
<dbReference type="Proteomes" id="UP000249696">
    <property type="component" value="Unassembled WGS sequence"/>
</dbReference>
<dbReference type="InterPro" id="IPR020018">
    <property type="entry name" value="Motility-assoc_lipoprot_GldH"/>
</dbReference>
<name>A0A327RF90_9FLAO</name>
<protein>
    <submittedName>
        <fullName evidence="1">Gliding motility-associated lipoprotein GldH</fullName>
    </submittedName>
</protein>
<dbReference type="PROSITE" id="PS51257">
    <property type="entry name" value="PROKAR_LIPOPROTEIN"/>
    <property type="match status" value="1"/>
</dbReference>
<dbReference type="EMBL" id="QLLN01000002">
    <property type="protein sequence ID" value="RAJ14214.1"/>
    <property type="molecule type" value="Genomic_DNA"/>
</dbReference>
<evidence type="ECO:0000313" key="1">
    <source>
        <dbReference type="EMBL" id="RAJ14214.1"/>
    </source>
</evidence>
<organism evidence="1 2">
    <name type="scientific">Arenibacter echinorum</name>
    <dbReference type="NCBI Taxonomy" id="440515"/>
    <lineage>
        <taxon>Bacteria</taxon>
        <taxon>Pseudomonadati</taxon>
        <taxon>Bacteroidota</taxon>
        <taxon>Flavobacteriia</taxon>
        <taxon>Flavobacteriales</taxon>
        <taxon>Flavobacteriaceae</taxon>
        <taxon>Arenibacter</taxon>
    </lineage>
</organism>
<proteinExistence type="predicted"/>